<proteinExistence type="predicted"/>
<protein>
    <recommendedName>
        <fullName evidence="1">N-acetyltransferase domain-containing protein</fullName>
    </recommendedName>
</protein>
<dbReference type="EMBL" id="PFBQ01000010">
    <property type="protein sequence ID" value="PIR81052.1"/>
    <property type="molecule type" value="Genomic_DNA"/>
</dbReference>
<reference evidence="3" key="1">
    <citation type="submission" date="2017-09" db="EMBL/GenBank/DDBJ databases">
        <title>Depth-based differentiation of microbial function through sediment-hosted aquifers and enrichment of novel symbionts in the deep terrestrial subsurface.</title>
        <authorList>
            <person name="Probst A.J."/>
            <person name="Ladd B."/>
            <person name="Jarett J.K."/>
            <person name="Geller-Mcgrath D.E."/>
            <person name="Sieber C.M.K."/>
            <person name="Emerson J.B."/>
            <person name="Anantharaman K."/>
            <person name="Thomas B.C."/>
            <person name="Malmstrom R."/>
            <person name="Stieglmeier M."/>
            <person name="Klingl A."/>
            <person name="Woyke T."/>
            <person name="Ryan C.M."/>
            <person name="Banfield J.F."/>
        </authorList>
    </citation>
    <scope>NUCLEOTIDE SEQUENCE [LARGE SCALE GENOMIC DNA]</scope>
</reference>
<dbReference type="GO" id="GO:0016747">
    <property type="term" value="F:acyltransferase activity, transferring groups other than amino-acyl groups"/>
    <property type="evidence" value="ECO:0007669"/>
    <property type="project" value="InterPro"/>
</dbReference>
<dbReference type="InterPro" id="IPR016181">
    <property type="entry name" value="Acyl_CoA_acyltransferase"/>
</dbReference>
<dbReference type="AlphaFoldDB" id="A0A2H0U875"/>
<organism evidence="2 3">
    <name type="scientific">Candidatus Kuenenbacteria bacterium CG10_big_fil_rev_8_21_14_0_10_39_14</name>
    <dbReference type="NCBI Taxonomy" id="1974619"/>
    <lineage>
        <taxon>Bacteria</taxon>
        <taxon>Candidatus Kueneniibacteriota</taxon>
    </lineage>
</organism>
<name>A0A2H0U875_9BACT</name>
<evidence type="ECO:0000259" key="1">
    <source>
        <dbReference type="PROSITE" id="PS51186"/>
    </source>
</evidence>
<sequence length="114" mass="13334">MNNNYIIRPVKKQDSRRVWEIRNHPVVRKYSANSAIIFFKNHVSWFEKKYFTALDNYCYILEADQKTIGYCRLDFNADEDNYIISIAIDSDYHSQGLGHKLLSASLFIPPPSQG</sequence>
<dbReference type="PROSITE" id="PS51186">
    <property type="entry name" value="GNAT"/>
    <property type="match status" value="1"/>
</dbReference>
<evidence type="ECO:0000313" key="3">
    <source>
        <dbReference type="Proteomes" id="UP000229128"/>
    </source>
</evidence>
<dbReference type="Proteomes" id="UP000229128">
    <property type="component" value="Unassembled WGS sequence"/>
</dbReference>
<dbReference type="Pfam" id="PF00583">
    <property type="entry name" value="Acetyltransf_1"/>
    <property type="match status" value="1"/>
</dbReference>
<feature type="domain" description="N-acetyltransferase" evidence="1">
    <location>
        <begin position="5"/>
        <end position="114"/>
    </location>
</feature>
<dbReference type="SUPFAM" id="SSF55729">
    <property type="entry name" value="Acyl-CoA N-acyltransferases (Nat)"/>
    <property type="match status" value="1"/>
</dbReference>
<dbReference type="InterPro" id="IPR000182">
    <property type="entry name" value="GNAT_dom"/>
</dbReference>
<gene>
    <name evidence="2" type="ORF">COU24_00740</name>
</gene>
<dbReference type="Gene3D" id="3.40.630.30">
    <property type="match status" value="1"/>
</dbReference>
<evidence type="ECO:0000313" key="2">
    <source>
        <dbReference type="EMBL" id="PIR81052.1"/>
    </source>
</evidence>
<comment type="caution">
    <text evidence="2">The sequence shown here is derived from an EMBL/GenBank/DDBJ whole genome shotgun (WGS) entry which is preliminary data.</text>
</comment>
<dbReference type="CDD" id="cd04301">
    <property type="entry name" value="NAT_SF"/>
    <property type="match status" value="1"/>
</dbReference>
<accession>A0A2H0U875</accession>